<keyword evidence="4 7" id="KW-0805">Transcription regulation</keyword>
<dbReference type="InterPro" id="IPR035642">
    <property type="entry name" value="MraZ_N"/>
</dbReference>
<keyword evidence="3" id="KW-0677">Repeat</keyword>
<evidence type="ECO:0000313" key="9">
    <source>
        <dbReference type="EMBL" id="SMC59616.1"/>
    </source>
</evidence>
<dbReference type="CDD" id="cd16321">
    <property type="entry name" value="MraZ_C"/>
    <property type="match status" value="1"/>
</dbReference>
<dbReference type="CDD" id="cd16320">
    <property type="entry name" value="MraZ_N"/>
    <property type="match status" value="1"/>
</dbReference>
<protein>
    <recommendedName>
        <fullName evidence="1 7">Transcriptional regulator MraZ</fullName>
    </recommendedName>
</protein>
<dbReference type="InterPro" id="IPR007159">
    <property type="entry name" value="SpoVT-AbrB_dom"/>
</dbReference>
<dbReference type="InterPro" id="IPR003444">
    <property type="entry name" value="MraZ"/>
</dbReference>
<dbReference type="InterPro" id="IPR035644">
    <property type="entry name" value="MraZ_C"/>
</dbReference>
<dbReference type="GO" id="GO:0005737">
    <property type="term" value="C:cytoplasm"/>
    <property type="evidence" value="ECO:0007669"/>
    <property type="project" value="UniProtKB-UniRule"/>
</dbReference>
<dbReference type="SUPFAM" id="SSF89447">
    <property type="entry name" value="AbrB/MazE/MraZ-like"/>
    <property type="match status" value="1"/>
</dbReference>
<name>A0A1W2AG11_9HYPH</name>
<dbReference type="PROSITE" id="PS51740">
    <property type="entry name" value="SPOVT_ABRB"/>
    <property type="match status" value="2"/>
</dbReference>
<evidence type="ECO:0000256" key="7">
    <source>
        <dbReference type="HAMAP-Rule" id="MF_01008"/>
    </source>
</evidence>
<gene>
    <name evidence="7" type="primary">mraZ</name>
    <name evidence="9" type="ORF">SAMN06297251_104157</name>
</gene>
<dbReference type="NCBIfam" id="NF001477">
    <property type="entry name" value="PRK00326.2-4"/>
    <property type="match status" value="1"/>
</dbReference>
<evidence type="ECO:0000259" key="8">
    <source>
        <dbReference type="PROSITE" id="PS51740"/>
    </source>
</evidence>
<dbReference type="EMBL" id="FWXR01000004">
    <property type="protein sequence ID" value="SMC59616.1"/>
    <property type="molecule type" value="Genomic_DNA"/>
</dbReference>
<organism evidence="9 10">
    <name type="scientific">Fulvimarina manganoxydans</name>
    <dbReference type="NCBI Taxonomy" id="937218"/>
    <lineage>
        <taxon>Bacteria</taxon>
        <taxon>Pseudomonadati</taxon>
        <taxon>Pseudomonadota</taxon>
        <taxon>Alphaproteobacteria</taxon>
        <taxon>Hyphomicrobiales</taxon>
        <taxon>Aurantimonadaceae</taxon>
        <taxon>Fulvimarina</taxon>
    </lineage>
</organism>
<comment type="subunit">
    <text evidence="7">Forms oligomers.</text>
</comment>
<dbReference type="InterPro" id="IPR037914">
    <property type="entry name" value="SpoVT-AbrB_sf"/>
</dbReference>
<dbReference type="OrthoDB" id="9807753at2"/>
<evidence type="ECO:0000256" key="2">
    <source>
        <dbReference type="ARBA" id="ARBA00022490"/>
    </source>
</evidence>
<comment type="similarity">
    <text evidence="7">Belongs to the MraZ family.</text>
</comment>
<evidence type="ECO:0000256" key="6">
    <source>
        <dbReference type="ARBA" id="ARBA00023163"/>
    </source>
</evidence>
<evidence type="ECO:0000256" key="3">
    <source>
        <dbReference type="ARBA" id="ARBA00022737"/>
    </source>
</evidence>
<dbReference type="AlphaFoldDB" id="A0A1W2AG11"/>
<keyword evidence="10" id="KW-1185">Reference proteome</keyword>
<keyword evidence="5 7" id="KW-0238">DNA-binding</keyword>
<dbReference type="InterPro" id="IPR020603">
    <property type="entry name" value="MraZ_dom"/>
</dbReference>
<evidence type="ECO:0000256" key="5">
    <source>
        <dbReference type="ARBA" id="ARBA00023125"/>
    </source>
</evidence>
<keyword evidence="2 7" id="KW-0963">Cytoplasm</keyword>
<feature type="domain" description="SpoVT-AbrB" evidence="8">
    <location>
        <begin position="83"/>
        <end position="126"/>
    </location>
</feature>
<dbReference type="PANTHER" id="PTHR34701">
    <property type="entry name" value="TRANSCRIPTIONAL REGULATOR MRAZ"/>
    <property type="match status" value="1"/>
</dbReference>
<evidence type="ECO:0000313" key="10">
    <source>
        <dbReference type="Proteomes" id="UP000192656"/>
    </source>
</evidence>
<evidence type="ECO:0000256" key="1">
    <source>
        <dbReference type="ARBA" id="ARBA00013860"/>
    </source>
</evidence>
<dbReference type="GO" id="GO:0003700">
    <property type="term" value="F:DNA-binding transcription factor activity"/>
    <property type="evidence" value="ECO:0007669"/>
    <property type="project" value="UniProtKB-UniRule"/>
</dbReference>
<proteinExistence type="inferred from homology"/>
<comment type="subcellular location">
    <subcellularLocation>
        <location evidence="7">Cytoplasm</location>
        <location evidence="7">Nucleoid</location>
    </subcellularLocation>
</comment>
<keyword evidence="6 7" id="KW-0804">Transcription</keyword>
<dbReference type="RefSeq" id="WP_084409281.1">
    <property type="nucleotide sequence ID" value="NZ_FWXR01000004.1"/>
</dbReference>
<reference evidence="9 10" key="1">
    <citation type="submission" date="2017-04" db="EMBL/GenBank/DDBJ databases">
        <authorList>
            <person name="Afonso C.L."/>
            <person name="Miller P.J."/>
            <person name="Scott M.A."/>
            <person name="Spackman E."/>
            <person name="Goraichik I."/>
            <person name="Dimitrov K.M."/>
            <person name="Suarez D.L."/>
            <person name="Swayne D.E."/>
        </authorList>
    </citation>
    <scope>NUCLEOTIDE SEQUENCE [LARGE SCALE GENOMIC DNA]</scope>
    <source>
        <strain evidence="9 10">CGMCC 1.10972</strain>
    </source>
</reference>
<dbReference type="STRING" id="937218.SAMN06297251_104157"/>
<dbReference type="Pfam" id="PF02381">
    <property type="entry name" value="MraZ"/>
    <property type="match status" value="1"/>
</dbReference>
<sequence length="154" mass="17684">MDRFLSNYVHNVDSKGRVSIPAAFRQVIASRGIRELFAMRNLDQPVMDVGGPELMDRFEKEMEKLDPFSPEYQDLMILAYGDGAYLKTDSEGRIMVTDFIREHTGIEDRVTFVGLRHSFQLWRPENFEAHLAELRKRQSEMRRGTTGSAGTPGQ</sequence>
<dbReference type="GO" id="GO:2000143">
    <property type="term" value="P:negative regulation of DNA-templated transcription initiation"/>
    <property type="evidence" value="ECO:0007669"/>
    <property type="project" value="TreeGrafter"/>
</dbReference>
<evidence type="ECO:0000256" key="4">
    <source>
        <dbReference type="ARBA" id="ARBA00023015"/>
    </source>
</evidence>
<feature type="domain" description="SpoVT-AbrB" evidence="8">
    <location>
        <begin position="7"/>
        <end position="52"/>
    </location>
</feature>
<dbReference type="PANTHER" id="PTHR34701:SF1">
    <property type="entry name" value="TRANSCRIPTIONAL REGULATOR MRAZ"/>
    <property type="match status" value="1"/>
</dbReference>
<dbReference type="GO" id="GO:0000976">
    <property type="term" value="F:transcription cis-regulatory region binding"/>
    <property type="evidence" value="ECO:0007669"/>
    <property type="project" value="TreeGrafter"/>
</dbReference>
<dbReference type="HAMAP" id="MF_01008">
    <property type="entry name" value="MraZ"/>
    <property type="match status" value="1"/>
</dbReference>
<dbReference type="Proteomes" id="UP000192656">
    <property type="component" value="Unassembled WGS sequence"/>
</dbReference>
<dbReference type="GO" id="GO:0009295">
    <property type="term" value="C:nucleoid"/>
    <property type="evidence" value="ECO:0007669"/>
    <property type="project" value="UniProtKB-SubCell"/>
</dbReference>
<dbReference type="InterPro" id="IPR038619">
    <property type="entry name" value="MraZ_sf"/>
</dbReference>
<dbReference type="Gene3D" id="3.40.1550.20">
    <property type="entry name" value="Transcriptional regulator MraZ domain"/>
    <property type="match status" value="1"/>
</dbReference>
<accession>A0A1W2AG11</accession>